<name>A0A2P2QMJ1_RHIMU</name>
<accession>A0A2P2QMJ1</accession>
<protein>
    <submittedName>
        <fullName evidence="1">Uncharacterized protein</fullName>
    </submittedName>
</protein>
<dbReference type="EMBL" id="GGEC01087748">
    <property type="protein sequence ID" value="MBX68232.1"/>
    <property type="molecule type" value="Transcribed_RNA"/>
</dbReference>
<organism evidence="1">
    <name type="scientific">Rhizophora mucronata</name>
    <name type="common">Asiatic mangrove</name>
    <dbReference type="NCBI Taxonomy" id="61149"/>
    <lineage>
        <taxon>Eukaryota</taxon>
        <taxon>Viridiplantae</taxon>
        <taxon>Streptophyta</taxon>
        <taxon>Embryophyta</taxon>
        <taxon>Tracheophyta</taxon>
        <taxon>Spermatophyta</taxon>
        <taxon>Magnoliopsida</taxon>
        <taxon>eudicotyledons</taxon>
        <taxon>Gunneridae</taxon>
        <taxon>Pentapetalae</taxon>
        <taxon>rosids</taxon>
        <taxon>fabids</taxon>
        <taxon>Malpighiales</taxon>
        <taxon>Rhizophoraceae</taxon>
        <taxon>Rhizophora</taxon>
    </lineage>
</organism>
<sequence>MPPTNKTIRNYEFYTKPNNTKRKQHIHCITTATTLLRFALLAIYKFDPQKQ</sequence>
<reference evidence="1" key="1">
    <citation type="submission" date="2018-02" db="EMBL/GenBank/DDBJ databases">
        <title>Rhizophora mucronata_Transcriptome.</title>
        <authorList>
            <person name="Meera S.P."/>
            <person name="Sreeshan A."/>
            <person name="Augustine A."/>
        </authorList>
    </citation>
    <scope>NUCLEOTIDE SEQUENCE</scope>
    <source>
        <tissue evidence="1">Leaf</tissue>
    </source>
</reference>
<evidence type="ECO:0000313" key="1">
    <source>
        <dbReference type="EMBL" id="MBX68232.1"/>
    </source>
</evidence>
<dbReference type="AlphaFoldDB" id="A0A2P2QMJ1"/>
<proteinExistence type="predicted"/>